<evidence type="ECO:0000256" key="4">
    <source>
        <dbReference type="ARBA" id="ARBA00022989"/>
    </source>
</evidence>
<accession>A0ABT0CBY5</accession>
<feature type="transmembrane region" description="Helical" evidence="6">
    <location>
        <begin position="373"/>
        <end position="390"/>
    </location>
</feature>
<evidence type="ECO:0000256" key="1">
    <source>
        <dbReference type="ARBA" id="ARBA00004651"/>
    </source>
</evidence>
<feature type="transmembrane region" description="Helical" evidence="6">
    <location>
        <begin position="438"/>
        <end position="459"/>
    </location>
</feature>
<feature type="transmembrane region" description="Helical" evidence="6">
    <location>
        <begin position="49"/>
        <end position="68"/>
    </location>
</feature>
<sequence>MDSTYLLGLGWILGLLMRAWPQGAGWGWGVPLGLGLLGSLLCRRRPRLLRTWLVMGLVGWAAWGYLGWRQPFPSPTDISLLAPQQGISIIGEITSEPRLTRSERLQFWLQAEQVLHADQTARLVSGKLYVTTDPAITQKQDLHPSQRVRLTGSLYLPSPALNPGAFDFQAYLQRQGAFAGLSAQEVVPQAGGRSWGGWTLRRRIRQAFIRGLGEREGNLLASLVLGSRAAQLDFDLQDAFREIGMAHALAASGFHVSLLVGVVFVLTRPLAVRAQQVIILAVLALYLTLTGFSPSVLRAALMGVAAMAVLTEPRLQGKVKLNPLGTLLLAAVVLLVYQPNWITDLGFQLSFTATLGLLVGTAPIVLRLSFLPPTIAAALAIPLAALMWTLPLQIVTFGRIPTYSLLANPLLTALLLPLLVAGFAVAFVALLSPGLGSLLVQPLTLLLTPLINWVGWIASWPFSSYYTGAISLLQCLLLYGALVAVTFWPRWQRALRWQGTALVMIGILIGPGLWPGPPVQITALASGRTPILAIHAEGRHLLMNSGDPRLAERTVLPYLRQRGIHHLDGAVSMTSAGSANGGWATLLPALAIRQFWDGGGVNAASESYLRSLSAVQSAGIPYQVLRPGDRIPVGERLSLQAVHTNPLVLTLETEGSRWLLLGSAGTNVQAEVTGSPLLPPQIDWLWWDGGAVVLDLLERFQVQAGITSGPSNETVAAWFRQRQRPLYVADRSGAVSWSRRGVQTLRSSLD</sequence>
<protein>
    <submittedName>
        <fullName evidence="9">ComEC/Rec2 family competence protein</fullName>
    </submittedName>
</protein>
<dbReference type="InterPro" id="IPR052159">
    <property type="entry name" value="Competence_DNA_uptake"/>
</dbReference>
<dbReference type="Proteomes" id="UP000830835">
    <property type="component" value="Unassembled WGS sequence"/>
</dbReference>
<reference evidence="9" key="1">
    <citation type="submission" date="2021-02" db="EMBL/GenBank/DDBJ databases">
        <title>The CRISPR/cas machinery reduction and long-range gene transfer in the hot spring cyanobacterium Synechococcus.</title>
        <authorList>
            <person name="Dvorak P."/>
            <person name="Jahodarova E."/>
            <person name="Hasler P."/>
            <person name="Poulickova A."/>
        </authorList>
    </citation>
    <scope>NUCLEOTIDE SEQUENCE</scope>
    <source>
        <strain evidence="9">Rupite</strain>
    </source>
</reference>
<dbReference type="EMBL" id="JAFIRA010000025">
    <property type="protein sequence ID" value="MCJ2543301.1"/>
    <property type="molecule type" value="Genomic_DNA"/>
</dbReference>
<keyword evidence="3 6" id="KW-0812">Transmembrane</keyword>
<feature type="transmembrane region" description="Helical" evidence="6">
    <location>
        <begin position="410"/>
        <end position="431"/>
    </location>
</feature>
<feature type="transmembrane region" description="Helical" evidence="6">
    <location>
        <begin position="278"/>
        <end position="309"/>
    </location>
</feature>
<comment type="caution">
    <text evidence="9">The sequence shown here is derived from an EMBL/GenBank/DDBJ whole genome shotgun (WGS) entry which is preliminary data.</text>
</comment>
<evidence type="ECO:0000259" key="7">
    <source>
        <dbReference type="Pfam" id="PF03772"/>
    </source>
</evidence>
<gene>
    <name evidence="9" type="ORF">JX360_10345</name>
</gene>
<dbReference type="InterPro" id="IPR004477">
    <property type="entry name" value="ComEC_N"/>
</dbReference>
<evidence type="ECO:0000256" key="2">
    <source>
        <dbReference type="ARBA" id="ARBA00022475"/>
    </source>
</evidence>
<dbReference type="Pfam" id="PF03772">
    <property type="entry name" value="Competence"/>
    <property type="match status" value="1"/>
</dbReference>
<keyword evidence="5 6" id="KW-0472">Membrane</keyword>
<feature type="domain" description="DUF4131" evidence="8">
    <location>
        <begin position="25"/>
        <end position="185"/>
    </location>
</feature>
<feature type="domain" description="ComEC/Rec2-related protein" evidence="7">
    <location>
        <begin position="223"/>
        <end position="491"/>
    </location>
</feature>
<keyword evidence="4 6" id="KW-1133">Transmembrane helix</keyword>
<feature type="transmembrane region" description="Helical" evidence="6">
    <location>
        <begin position="345"/>
        <end position="366"/>
    </location>
</feature>
<dbReference type="PANTHER" id="PTHR30619:SF1">
    <property type="entry name" value="RECOMBINATION PROTEIN 2"/>
    <property type="match status" value="1"/>
</dbReference>
<dbReference type="InterPro" id="IPR025405">
    <property type="entry name" value="DUF4131"/>
</dbReference>
<dbReference type="Pfam" id="PF13567">
    <property type="entry name" value="DUF4131"/>
    <property type="match status" value="1"/>
</dbReference>
<evidence type="ECO:0000256" key="6">
    <source>
        <dbReference type="SAM" id="Phobius"/>
    </source>
</evidence>
<feature type="transmembrane region" description="Helical" evidence="6">
    <location>
        <begin position="246"/>
        <end position="266"/>
    </location>
</feature>
<evidence type="ECO:0000256" key="5">
    <source>
        <dbReference type="ARBA" id="ARBA00023136"/>
    </source>
</evidence>
<evidence type="ECO:0000313" key="9">
    <source>
        <dbReference type="EMBL" id="MCJ2543301.1"/>
    </source>
</evidence>
<dbReference type="NCBIfam" id="TIGR00360">
    <property type="entry name" value="ComEC_N-term"/>
    <property type="match status" value="1"/>
</dbReference>
<proteinExistence type="predicted"/>
<comment type="subcellular location">
    <subcellularLocation>
        <location evidence="1">Cell membrane</location>
        <topology evidence="1">Multi-pass membrane protein</topology>
    </subcellularLocation>
</comment>
<feature type="transmembrane region" description="Helical" evidence="6">
    <location>
        <begin position="465"/>
        <end position="488"/>
    </location>
</feature>
<evidence type="ECO:0000256" key="3">
    <source>
        <dbReference type="ARBA" id="ARBA00022692"/>
    </source>
</evidence>
<keyword evidence="10" id="KW-1185">Reference proteome</keyword>
<evidence type="ECO:0000313" key="10">
    <source>
        <dbReference type="Proteomes" id="UP000830835"/>
    </source>
</evidence>
<organism evidence="9 10">
    <name type="scientific">Thermostichus vulcanus str. 'Rupite'</name>
    <dbReference type="NCBI Taxonomy" id="2813851"/>
    <lineage>
        <taxon>Bacteria</taxon>
        <taxon>Bacillati</taxon>
        <taxon>Cyanobacteriota</taxon>
        <taxon>Cyanophyceae</taxon>
        <taxon>Thermostichales</taxon>
        <taxon>Thermostichaceae</taxon>
        <taxon>Thermostichus</taxon>
    </lineage>
</organism>
<dbReference type="PANTHER" id="PTHR30619">
    <property type="entry name" value="DNA INTERNALIZATION/COMPETENCE PROTEIN COMEC/REC2"/>
    <property type="match status" value="1"/>
</dbReference>
<dbReference type="RefSeq" id="WP_244350577.1">
    <property type="nucleotide sequence ID" value="NZ_JAFIRA010000025.1"/>
</dbReference>
<name>A0ABT0CBY5_THEVL</name>
<evidence type="ECO:0000259" key="8">
    <source>
        <dbReference type="Pfam" id="PF13567"/>
    </source>
</evidence>
<keyword evidence="2" id="KW-1003">Cell membrane</keyword>
<feature type="transmembrane region" description="Helical" evidence="6">
    <location>
        <begin position="495"/>
        <end position="514"/>
    </location>
</feature>